<sequence>MQKIGGTRQIESKLSLHSLAQFLLQKSKRLKDMAKQNEIKVKTAIIKTMRKNGMDFICITDIARQKNPIDPNGVIANWMRNRNTIEFLGIWETLYNPIFNPLEFEGFRATAGLNAFTLSPTRWIEATRAIGIVSQPGRYGGTYACSDIAFEFASWISVEFRLYLVKEFQRLKSDEQKQIGWSAKRELSKINYRIHTDAVKQHLIPDEVTPAQASVIYAEEADVLNVAMFGTTARQWREANPELKGNIRDYATINELICLSNMENINAVLIDEGIPQGDRLVKLNQVAIQQMRVLEGDGARKLLTDENL</sequence>
<dbReference type="PROSITE" id="PS51301">
    <property type="entry name" value="KILA_N"/>
    <property type="match status" value="1"/>
</dbReference>
<dbReference type="eggNOG" id="ENOG502Z7N4">
    <property type="taxonomic scope" value="Bacteria"/>
</dbReference>
<evidence type="ECO:0000313" key="2">
    <source>
        <dbReference type="EMBL" id="EGQ16106.1"/>
    </source>
</evidence>
<dbReference type="Proteomes" id="UP000007820">
    <property type="component" value="Unassembled WGS sequence"/>
</dbReference>
<dbReference type="SMART" id="SM01252">
    <property type="entry name" value="KilA-N"/>
    <property type="match status" value="1"/>
</dbReference>
<protein>
    <recommendedName>
        <fullName evidence="1">KilA-N domain-containing protein</fullName>
    </recommendedName>
</protein>
<accession>F9D1R4</accession>
<evidence type="ECO:0000259" key="1">
    <source>
        <dbReference type="PROSITE" id="PS51301"/>
    </source>
</evidence>
<comment type="caution">
    <text evidence="2">The sequence shown here is derived from an EMBL/GenBank/DDBJ whole genome shotgun (WGS) entry which is preliminary data.</text>
</comment>
<organism evidence="2 3">
    <name type="scientific">Prevotella dentalis (strain ATCC 49559 / DSM 3688 / JCM 13448 / NCTC 12043 / ES 2772)</name>
    <name type="common">Mitsuokella dentalis</name>
    <dbReference type="NCBI Taxonomy" id="908937"/>
    <lineage>
        <taxon>Bacteria</taxon>
        <taxon>Pseudomonadati</taxon>
        <taxon>Bacteroidota</taxon>
        <taxon>Bacteroidia</taxon>
        <taxon>Bacteroidales</taxon>
        <taxon>Prevotellaceae</taxon>
        <taxon>Prevotella</taxon>
    </lineage>
</organism>
<dbReference type="EMBL" id="AFPW01000010">
    <property type="protein sequence ID" value="EGQ16106.1"/>
    <property type="molecule type" value="Genomic_DNA"/>
</dbReference>
<dbReference type="Pfam" id="PF04383">
    <property type="entry name" value="KilA-N"/>
    <property type="match status" value="1"/>
</dbReference>
<dbReference type="InterPro" id="IPR017880">
    <property type="entry name" value="KilA_N"/>
</dbReference>
<evidence type="ECO:0000313" key="3">
    <source>
        <dbReference type="Proteomes" id="UP000007820"/>
    </source>
</evidence>
<reference evidence="2 3" key="1">
    <citation type="submission" date="2011-04" db="EMBL/GenBank/DDBJ databases">
        <authorList>
            <person name="Muzny D."/>
            <person name="Qin X."/>
            <person name="Deng J."/>
            <person name="Jiang H."/>
            <person name="Liu Y."/>
            <person name="Qu J."/>
            <person name="Song X.-Z."/>
            <person name="Zhang L."/>
            <person name="Thornton R."/>
            <person name="Coyle M."/>
            <person name="Francisco L."/>
            <person name="Jackson L."/>
            <person name="Javaid M."/>
            <person name="Korchina V."/>
            <person name="Kovar C."/>
            <person name="Mata R."/>
            <person name="Mathew T."/>
            <person name="Ngo R."/>
            <person name="Nguyen L."/>
            <person name="Nguyen N."/>
            <person name="Okwuonu G."/>
            <person name="Ongeri F."/>
            <person name="Pham C."/>
            <person name="Simmons D."/>
            <person name="Wilczek-Boney K."/>
            <person name="Hale W."/>
            <person name="Jakkamsetti A."/>
            <person name="Pham P."/>
            <person name="Ruth R."/>
            <person name="San Lucas F."/>
            <person name="Warren J."/>
            <person name="Zhang J."/>
            <person name="Zhao Z."/>
            <person name="Zhou C."/>
            <person name="Zhu D."/>
            <person name="Lee S."/>
            <person name="Bess C."/>
            <person name="Blankenburg K."/>
            <person name="Forbes L."/>
            <person name="Fu Q."/>
            <person name="Gubbala S."/>
            <person name="Hirani K."/>
            <person name="Jayaseelan J.C."/>
            <person name="Lara F."/>
            <person name="Munidasa M."/>
            <person name="Palculict T."/>
            <person name="Patil S."/>
            <person name="Pu L.-L."/>
            <person name="Saada N."/>
            <person name="Tang L."/>
            <person name="Weissenberger G."/>
            <person name="Zhu Y."/>
            <person name="Hemphill L."/>
            <person name="Shang Y."/>
            <person name="Youmans B."/>
            <person name="Ayvaz T."/>
            <person name="Ross M."/>
            <person name="Santibanez J."/>
            <person name="Aqrawi P."/>
            <person name="Gross S."/>
            <person name="Joshi V."/>
            <person name="Fowler G."/>
            <person name="Nazareth L."/>
            <person name="Reid J."/>
            <person name="Worley K."/>
            <person name="Petrosino J."/>
            <person name="Highlander S."/>
            <person name="Gibbs R."/>
        </authorList>
    </citation>
    <scope>NUCLEOTIDE SEQUENCE [LARGE SCALE GENOMIC DNA]</scope>
    <source>
        <strain evidence="2 3">DSM 3688</strain>
    </source>
</reference>
<name>F9D1R4_PREDD</name>
<dbReference type="AlphaFoldDB" id="F9D1R4"/>
<gene>
    <name evidence="2" type="ORF">HMPREF9136_0792</name>
</gene>
<feature type="domain" description="KilA-N" evidence="1">
    <location>
        <begin position="35"/>
        <end position="171"/>
    </location>
</feature>
<dbReference type="STRING" id="908937.Prede_0932"/>
<proteinExistence type="predicted"/>
<dbReference type="InterPro" id="IPR018004">
    <property type="entry name" value="KilA/APSES_HTH"/>
</dbReference>